<dbReference type="PROSITE" id="PS51257">
    <property type="entry name" value="PROKAR_LIPOPROTEIN"/>
    <property type="match status" value="1"/>
</dbReference>
<feature type="compositionally biased region" description="Gly residues" evidence="1">
    <location>
        <begin position="36"/>
        <end position="47"/>
    </location>
</feature>
<dbReference type="EMBL" id="BAAAHE010000007">
    <property type="protein sequence ID" value="GAA0608707.1"/>
    <property type="molecule type" value="Genomic_DNA"/>
</dbReference>
<proteinExistence type="predicted"/>
<evidence type="ECO:0008006" key="5">
    <source>
        <dbReference type="Google" id="ProtNLM"/>
    </source>
</evidence>
<feature type="region of interest" description="Disordered" evidence="1">
    <location>
        <begin position="423"/>
        <end position="444"/>
    </location>
</feature>
<comment type="caution">
    <text evidence="3">The sequence shown here is derived from an EMBL/GenBank/DDBJ whole genome shotgun (WGS) entry which is preliminary data.</text>
</comment>
<accession>A0ABN1GCL3</accession>
<sequence>MIIRGARRRRALGAVAALLALAACSSDTDSPVGLEPVGGGPVGGPIGGASAEPTGNPTPSGITRVGPEALGPVAPGERPPQVVAVAFDGAGVAVGGKYPQFQFWRDVSRDANARFTYFLSGPYLLTHDNIDKYTAPQLGTARQSMPFQVSGVLPLPGQTETDAVRYELEQLRDAHAEGSEIGTHWNGHICGDQKGSVARFSAEDWQLELDQFRSMIDNANSNNGIDPPVELGFTGADVVGSRTPCLEGNYKALYPVLEKAGFLYETSPTPDASSPTAWPQRGWPETGPTSMWVFPLPYVPSYGTGRRILAMDYNFCFQHDRCNTKAAYPTSTTDAWGQQALDTYRQYFQRNYTGNRAPVILGNHFAMWHNGAYSNALADFVTETCRKPEVRCVSYRELAEWLNATPEDQLKSWRLGEFDKYVDPNPPAYGQPVPNAPRPQAAEG</sequence>
<dbReference type="RefSeq" id="WP_344601916.1">
    <property type="nucleotide sequence ID" value="NZ_BAAAHE010000007.1"/>
</dbReference>
<reference evidence="3 4" key="1">
    <citation type="journal article" date="2019" name="Int. J. Syst. Evol. Microbiol.">
        <title>The Global Catalogue of Microorganisms (GCM) 10K type strain sequencing project: providing services to taxonomists for standard genome sequencing and annotation.</title>
        <authorList>
            <consortium name="The Broad Institute Genomics Platform"/>
            <consortium name="The Broad Institute Genome Sequencing Center for Infectious Disease"/>
            <person name="Wu L."/>
            <person name="Ma J."/>
        </authorList>
    </citation>
    <scope>NUCLEOTIDE SEQUENCE [LARGE SCALE GENOMIC DNA]</scope>
    <source>
        <strain evidence="3 4">JCM 10671</strain>
    </source>
</reference>
<dbReference type="PANTHER" id="PTHR45985:SF3">
    <property type="entry name" value="CHITIN DEACETYLASE-LIKE 4"/>
    <property type="match status" value="1"/>
</dbReference>
<dbReference type="PANTHER" id="PTHR45985">
    <property type="match status" value="1"/>
</dbReference>
<dbReference type="InterPro" id="IPR011330">
    <property type="entry name" value="Glyco_hydro/deAcase_b/a-brl"/>
</dbReference>
<name>A0ABN1GCL3_9ACTN</name>
<dbReference type="SUPFAM" id="SSF88713">
    <property type="entry name" value="Glycoside hydrolase/deacetylase"/>
    <property type="match status" value="1"/>
</dbReference>
<feature type="signal peptide" evidence="2">
    <location>
        <begin position="1"/>
        <end position="25"/>
    </location>
</feature>
<dbReference type="Gene3D" id="3.20.20.370">
    <property type="entry name" value="Glycoside hydrolase/deacetylase"/>
    <property type="match status" value="1"/>
</dbReference>
<dbReference type="InterPro" id="IPR052740">
    <property type="entry name" value="CE4"/>
</dbReference>
<keyword evidence="4" id="KW-1185">Reference proteome</keyword>
<organism evidence="3 4">
    <name type="scientific">Sporichthya brevicatena</name>
    <dbReference type="NCBI Taxonomy" id="171442"/>
    <lineage>
        <taxon>Bacteria</taxon>
        <taxon>Bacillati</taxon>
        <taxon>Actinomycetota</taxon>
        <taxon>Actinomycetes</taxon>
        <taxon>Sporichthyales</taxon>
        <taxon>Sporichthyaceae</taxon>
        <taxon>Sporichthya</taxon>
    </lineage>
</organism>
<gene>
    <name evidence="3" type="ORF">GCM10009547_08330</name>
</gene>
<evidence type="ECO:0000256" key="1">
    <source>
        <dbReference type="SAM" id="MobiDB-lite"/>
    </source>
</evidence>
<protein>
    <recommendedName>
        <fullName evidence="5">Polysaccharide deacetylase</fullName>
    </recommendedName>
</protein>
<feature type="chain" id="PRO_5047316507" description="Polysaccharide deacetylase" evidence="2">
    <location>
        <begin position="26"/>
        <end position="444"/>
    </location>
</feature>
<keyword evidence="2" id="KW-0732">Signal</keyword>
<evidence type="ECO:0000256" key="2">
    <source>
        <dbReference type="SAM" id="SignalP"/>
    </source>
</evidence>
<dbReference type="Proteomes" id="UP001500957">
    <property type="component" value="Unassembled WGS sequence"/>
</dbReference>
<feature type="region of interest" description="Disordered" evidence="1">
    <location>
        <begin position="28"/>
        <end position="76"/>
    </location>
</feature>
<evidence type="ECO:0000313" key="4">
    <source>
        <dbReference type="Proteomes" id="UP001500957"/>
    </source>
</evidence>
<evidence type="ECO:0000313" key="3">
    <source>
        <dbReference type="EMBL" id="GAA0608707.1"/>
    </source>
</evidence>
<feature type="compositionally biased region" description="Pro residues" evidence="1">
    <location>
        <begin position="424"/>
        <end position="437"/>
    </location>
</feature>